<feature type="transmembrane region" description="Helical" evidence="7">
    <location>
        <begin position="15"/>
        <end position="42"/>
    </location>
</feature>
<dbReference type="AlphaFoldDB" id="A0A1B4V0B1"/>
<evidence type="ECO:0000256" key="1">
    <source>
        <dbReference type="ARBA" id="ARBA00004141"/>
    </source>
</evidence>
<feature type="transmembrane region" description="Helical" evidence="7">
    <location>
        <begin position="91"/>
        <end position="110"/>
    </location>
</feature>
<dbReference type="Pfam" id="PF02683">
    <property type="entry name" value="DsbD_TM"/>
    <property type="match status" value="1"/>
</dbReference>
<keyword evidence="5 7" id="KW-1133">Transmembrane helix</keyword>
<keyword evidence="4" id="KW-0201">Cytochrome c-type biogenesis</keyword>
<reference evidence="9 10" key="1">
    <citation type="submission" date="2015-08" db="EMBL/GenBank/DDBJ databases">
        <title>Complete genome sequence of Sulfurifustis variabilis.</title>
        <authorList>
            <person name="Miura A."/>
            <person name="Kojima H."/>
            <person name="Fukui M."/>
        </authorList>
    </citation>
    <scope>NUCLEOTIDE SEQUENCE [LARGE SCALE GENOMIC DNA]</scope>
    <source>
        <strain evidence="10">skN76</strain>
    </source>
</reference>
<dbReference type="PANTHER" id="PTHR31272:SF6">
    <property type="entry name" value="CYTOCHROME C-TYPE BIOGENESIS CCDA-LIKE CHLOROPLASTIC PROTEIN"/>
    <property type="match status" value="1"/>
</dbReference>
<evidence type="ECO:0000256" key="7">
    <source>
        <dbReference type="SAM" id="Phobius"/>
    </source>
</evidence>
<evidence type="ECO:0000256" key="2">
    <source>
        <dbReference type="ARBA" id="ARBA00006143"/>
    </source>
</evidence>
<evidence type="ECO:0000313" key="9">
    <source>
        <dbReference type="EMBL" id="BAU46693.1"/>
    </source>
</evidence>
<feature type="domain" description="Cytochrome C biogenesis protein transmembrane" evidence="8">
    <location>
        <begin position="18"/>
        <end position="198"/>
    </location>
</feature>
<feature type="transmembrane region" description="Helical" evidence="7">
    <location>
        <begin position="54"/>
        <end position="79"/>
    </location>
</feature>
<evidence type="ECO:0000256" key="4">
    <source>
        <dbReference type="ARBA" id="ARBA00022748"/>
    </source>
</evidence>
<dbReference type="EMBL" id="AP014936">
    <property type="protein sequence ID" value="BAU46693.1"/>
    <property type="molecule type" value="Genomic_DNA"/>
</dbReference>
<dbReference type="KEGG" id="sva:SVA_0111"/>
<keyword evidence="3 7" id="KW-0812">Transmembrane</keyword>
<dbReference type="Proteomes" id="UP000218899">
    <property type="component" value="Chromosome"/>
</dbReference>
<accession>A0A1B4V0B1</accession>
<dbReference type="GO" id="GO:0017004">
    <property type="term" value="P:cytochrome complex assembly"/>
    <property type="evidence" value="ECO:0007669"/>
    <property type="project" value="UniProtKB-KW"/>
</dbReference>
<dbReference type="PANTHER" id="PTHR31272">
    <property type="entry name" value="CYTOCHROME C-TYPE BIOGENESIS PROTEIN HI_1454-RELATED"/>
    <property type="match status" value="1"/>
</dbReference>
<dbReference type="GO" id="GO:0016020">
    <property type="term" value="C:membrane"/>
    <property type="evidence" value="ECO:0007669"/>
    <property type="project" value="UniProtKB-SubCell"/>
</dbReference>
<protein>
    <submittedName>
        <fullName evidence="9">Cytochrome C biogenesis protein</fullName>
    </submittedName>
</protein>
<sequence>MDIEAVRSTLEQASLASLAVGVAIGFLFSFNPIALAAIPVSLACVTKAASPRRAVLLGSMFVLGMIATHALLGLVVGLGGGWIQRVIGREWGLVLGPAAIAMGLAWPGWIRLPVPRIPFRARWTAGLWGAAALGASFSVAVCPVCTPALVVLLGIAAGVGSPLFGVLLMLAFGVGRAIPVVLGASAMGWLEGRAGWTRCERGLQIAGGLVLILSGLYLLNAYLFFVPELAA</sequence>
<comment type="subcellular location">
    <subcellularLocation>
        <location evidence="1">Membrane</location>
        <topology evidence="1">Multi-pass membrane protein</topology>
    </subcellularLocation>
</comment>
<keyword evidence="10" id="KW-1185">Reference proteome</keyword>
<comment type="similarity">
    <text evidence="2">Belongs to the DsbD family.</text>
</comment>
<feature type="transmembrane region" description="Helical" evidence="7">
    <location>
        <begin position="202"/>
        <end position="225"/>
    </location>
</feature>
<evidence type="ECO:0000259" key="8">
    <source>
        <dbReference type="Pfam" id="PF02683"/>
    </source>
</evidence>
<dbReference type="InterPro" id="IPR003834">
    <property type="entry name" value="Cyt_c_assmbl_TM_dom"/>
</dbReference>
<organism evidence="9 10">
    <name type="scientific">Sulfurifustis variabilis</name>
    <dbReference type="NCBI Taxonomy" id="1675686"/>
    <lineage>
        <taxon>Bacteria</taxon>
        <taxon>Pseudomonadati</taxon>
        <taxon>Pseudomonadota</taxon>
        <taxon>Gammaproteobacteria</taxon>
        <taxon>Acidiferrobacterales</taxon>
        <taxon>Acidiferrobacteraceae</taxon>
        <taxon>Sulfurifustis</taxon>
    </lineage>
</organism>
<name>A0A1B4V0B1_9GAMM</name>
<dbReference type="RefSeq" id="WP_096457272.1">
    <property type="nucleotide sequence ID" value="NZ_AP014936.1"/>
</dbReference>
<feature type="transmembrane region" description="Helical" evidence="7">
    <location>
        <begin position="163"/>
        <end position="190"/>
    </location>
</feature>
<gene>
    <name evidence="9" type="ORF">SVA_0111</name>
</gene>
<keyword evidence="6 7" id="KW-0472">Membrane</keyword>
<evidence type="ECO:0000256" key="3">
    <source>
        <dbReference type="ARBA" id="ARBA00022692"/>
    </source>
</evidence>
<evidence type="ECO:0000256" key="6">
    <source>
        <dbReference type="ARBA" id="ARBA00023136"/>
    </source>
</evidence>
<feature type="transmembrane region" description="Helical" evidence="7">
    <location>
        <begin position="131"/>
        <end position="157"/>
    </location>
</feature>
<dbReference type="InterPro" id="IPR051790">
    <property type="entry name" value="Cytochrome_c-biogenesis_DsbD"/>
</dbReference>
<evidence type="ECO:0000313" key="10">
    <source>
        <dbReference type="Proteomes" id="UP000218899"/>
    </source>
</evidence>
<proteinExistence type="inferred from homology"/>
<evidence type="ECO:0000256" key="5">
    <source>
        <dbReference type="ARBA" id="ARBA00022989"/>
    </source>
</evidence>
<dbReference type="OrthoDB" id="8227851at2"/>